<dbReference type="EMBL" id="JADNYM010000010">
    <property type="protein sequence ID" value="MBG0739531.1"/>
    <property type="molecule type" value="Genomic_DNA"/>
</dbReference>
<name>A0A931CR95_9MICC</name>
<evidence type="ECO:0000256" key="1">
    <source>
        <dbReference type="SAM" id="MobiDB-lite"/>
    </source>
</evidence>
<protein>
    <recommendedName>
        <fullName evidence="2">Glucose-6-phosphate dehydrogenase C-terminal domain-containing protein</fullName>
    </recommendedName>
</protein>
<dbReference type="InterPro" id="IPR022675">
    <property type="entry name" value="G6P_DH_C"/>
</dbReference>
<dbReference type="Gene3D" id="3.30.360.10">
    <property type="entry name" value="Dihydrodipicolinate Reductase, domain 2"/>
    <property type="match status" value="1"/>
</dbReference>
<organism evidence="3 4">
    <name type="scientific">Arthrobacter terrae</name>
    <dbReference type="NCBI Taxonomy" id="2935737"/>
    <lineage>
        <taxon>Bacteria</taxon>
        <taxon>Bacillati</taxon>
        <taxon>Actinomycetota</taxon>
        <taxon>Actinomycetes</taxon>
        <taxon>Micrococcales</taxon>
        <taxon>Micrococcaceae</taxon>
        <taxon>Arthrobacter</taxon>
    </lineage>
</organism>
<sequence>MPAKLQLAIDGTDLLTYGEVLRAVLTHSAMFFVRGDTVVECWRIIEPGVEGWATNDVPIQEYPAGSNGPEGWKTSREDTAL</sequence>
<dbReference type="Proteomes" id="UP000655366">
    <property type="component" value="Unassembled WGS sequence"/>
</dbReference>
<reference evidence="3 4" key="1">
    <citation type="submission" date="2020-11" db="EMBL/GenBank/DDBJ databases">
        <title>Arthrobacter antarcticus sp. nov., isolated from Antarctic Soil.</title>
        <authorList>
            <person name="Li J."/>
        </authorList>
    </citation>
    <scope>NUCLEOTIDE SEQUENCE [LARGE SCALE GENOMIC DNA]</scope>
    <source>
        <strain evidence="3 4">Z1-20</strain>
    </source>
</reference>
<gene>
    <name evidence="3" type="ORF">IV500_09055</name>
</gene>
<evidence type="ECO:0000259" key="2">
    <source>
        <dbReference type="Pfam" id="PF02781"/>
    </source>
</evidence>
<dbReference type="Pfam" id="PF02781">
    <property type="entry name" value="G6PD_C"/>
    <property type="match status" value="1"/>
</dbReference>
<accession>A0A931CR95</accession>
<dbReference type="RefSeq" id="WP_196396486.1">
    <property type="nucleotide sequence ID" value="NZ_JADNYM010000010.1"/>
</dbReference>
<keyword evidence="4" id="KW-1185">Reference proteome</keyword>
<dbReference type="SUPFAM" id="SSF55347">
    <property type="entry name" value="Glyceraldehyde-3-phosphate dehydrogenase-like, C-terminal domain"/>
    <property type="match status" value="1"/>
</dbReference>
<dbReference type="GO" id="GO:0004345">
    <property type="term" value="F:glucose-6-phosphate dehydrogenase activity"/>
    <property type="evidence" value="ECO:0007669"/>
    <property type="project" value="InterPro"/>
</dbReference>
<dbReference type="GO" id="GO:0050661">
    <property type="term" value="F:NADP binding"/>
    <property type="evidence" value="ECO:0007669"/>
    <property type="project" value="InterPro"/>
</dbReference>
<comment type="caution">
    <text evidence="3">The sequence shown here is derived from an EMBL/GenBank/DDBJ whole genome shotgun (WGS) entry which is preliminary data.</text>
</comment>
<proteinExistence type="predicted"/>
<feature type="region of interest" description="Disordered" evidence="1">
    <location>
        <begin position="58"/>
        <end position="81"/>
    </location>
</feature>
<dbReference type="GO" id="GO:0006006">
    <property type="term" value="P:glucose metabolic process"/>
    <property type="evidence" value="ECO:0007669"/>
    <property type="project" value="InterPro"/>
</dbReference>
<evidence type="ECO:0000313" key="4">
    <source>
        <dbReference type="Proteomes" id="UP000655366"/>
    </source>
</evidence>
<feature type="domain" description="Glucose-6-phosphate dehydrogenase C-terminal" evidence="2">
    <location>
        <begin position="16"/>
        <end position="73"/>
    </location>
</feature>
<dbReference type="AlphaFoldDB" id="A0A931CR95"/>
<evidence type="ECO:0000313" key="3">
    <source>
        <dbReference type="EMBL" id="MBG0739531.1"/>
    </source>
</evidence>